<comment type="caution">
    <text evidence="4">The sequence shown here is derived from an EMBL/GenBank/DDBJ whole genome shotgun (WGS) entry which is preliminary data.</text>
</comment>
<dbReference type="InterPro" id="IPR036397">
    <property type="entry name" value="RNaseH_sf"/>
</dbReference>
<evidence type="ECO:0000259" key="3">
    <source>
        <dbReference type="PROSITE" id="PS50994"/>
    </source>
</evidence>
<accession>A0ABT0K5R6</accession>
<name>A0ABT0K5R6_9ACTN</name>
<reference evidence="4 5" key="1">
    <citation type="submission" date="2022-04" db="EMBL/GenBank/DDBJ databases">
        <title>Genome diversity in the genus Frankia.</title>
        <authorList>
            <person name="Carlos-Shanley C."/>
            <person name="Hahn D."/>
        </authorList>
    </citation>
    <scope>NUCLEOTIDE SEQUENCE [LARGE SCALE GENOMIC DNA]</scope>
    <source>
        <strain evidence="4 5">Ag45/Mut15</strain>
    </source>
</reference>
<dbReference type="InterPro" id="IPR012337">
    <property type="entry name" value="RNaseH-like_sf"/>
</dbReference>
<organism evidence="4 5">
    <name type="scientific">Frankia umida</name>
    <dbReference type="NCBI Taxonomy" id="573489"/>
    <lineage>
        <taxon>Bacteria</taxon>
        <taxon>Bacillati</taxon>
        <taxon>Actinomycetota</taxon>
        <taxon>Actinomycetes</taxon>
        <taxon>Frankiales</taxon>
        <taxon>Frankiaceae</taxon>
        <taxon>Frankia</taxon>
    </lineage>
</organism>
<sequence>MSDTFEFIDAEYAARTTTNVGITVPSITQMCAWLQVSRSGFYEWHDRPASATATRRGELTALVHRSFTASDGTYGYRRVHADLCAWGRPCSPELVRALMREQGLEPCQPRPWRHTLTEQGQDPAAIPDLLQRDFTAEAPGTKMVGDITYIPTWEGWLYLATVLDCHTKAVIGWAMGDNYKTGLIDTAISMAARNQQLTDGAIFHSDRGSNYTSTQFAATLNGLGIRQSVGRTGICYDNAMAESFFAALKNERVHRTVYPTREHARRDIARYIELRYNTTRRHSGLDYRTPRQAHDECLKKQSAA</sequence>
<feature type="domain" description="Integrase catalytic" evidence="3">
    <location>
        <begin position="135"/>
        <end position="298"/>
    </location>
</feature>
<dbReference type="Gene3D" id="3.30.420.10">
    <property type="entry name" value="Ribonuclease H-like superfamily/Ribonuclease H"/>
    <property type="match status" value="1"/>
</dbReference>
<dbReference type="Proteomes" id="UP001201873">
    <property type="component" value="Unassembled WGS sequence"/>
</dbReference>
<comment type="function">
    <text evidence="1">Involved in the transposition of the insertion sequence.</text>
</comment>
<dbReference type="InterPro" id="IPR025948">
    <property type="entry name" value="HTH-like_dom"/>
</dbReference>
<dbReference type="PROSITE" id="PS50994">
    <property type="entry name" value="INTEGRASE"/>
    <property type="match status" value="1"/>
</dbReference>
<dbReference type="InterPro" id="IPR048020">
    <property type="entry name" value="Transpos_IS3"/>
</dbReference>
<dbReference type="InterPro" id="IPR050900">
    <property type="entry name" value="Transposase_IS3/IS150/IS904"/>
</dbReference>
<feature type="region of interest" description="Disordered" evidence="2">
    <location>
        <begin position="283"/>
        <end position="304"/>
    </location>
</feature>
<dbReference type="Pfam" id="PF00665">
    <property type="entry name" value="rve"/>
    <property type="match status" value="1"/>
</dbReference>
<dbReference type="NCBIfam" id="NF033516">
    <property type="entry name" value="transpos_IS3"/>
    <property type="match status" value="1"/>
</dbReference>
<dbReference type="InterPro" id="IPR001584">
    <property type="entry name" value="Integrase_cat-core"/>
</dbReference>
<dbReference type="PANTHER" id="PTHR46889">
    <property type="entry name" value="TRANSPOSASE INSF FOR INSERTION SEQUENCE IS3B-RELATED"/>
    <property type="match status" value="1"/>
</dbReference>
<dbReference type="PANTHER" id="PTHR46889:SF5">
    <property type="entry name" value="INTEGRASE PROTEIN"/>
    <property type="match status" value="1"/>
</dbReference>
<dbReference type="RefSeq" id="WP_248827170.1">
    <property type="nucleotide sequence ID" value="NZ_JALKFT010000080.1"/>
</dbReference>
<evidence type="ECO:0000313" key="4">
    <source>
        <dbReference type="EMBL" id="MCK9879125.1"/>
    </source>
</evidence>
<evidence type="ECO:0000256" key="1">
    <source>
        <dbReference type="ARBA" id="ARBA00002286"/>
    </source>
</evidence>
<dbReference type="Pfam" id="PF13333">
    <property type="entry name" value="rve_2"/>
    <property type="match status" value="1"/>
</dbReference>
<dbReference type="EMBL" id="JALKFT010000080">
    <property type="protein sequence ID" value="MCK9879125.1"/>
    <property type="molecule type" value="Genomic_DNA"/>
</dbReference>
<evidence type="ECO:0000256" key="2">
    <source>
        <dbReference type="SAM" id="MobiDB-lite"/>
    </source>
</evidence>
<gene>
    <name evidence="4" type="ORF">MXD59_25805</name>
</gene>
<dbReference type="SUPFAM" id="SSF53098">
    <property type="entry name" value="Ribonuclease H-like"/>
    <property type="match status" value="1"/>
</dbReference>
<evidence type="ECO:0000313" key="5">
    <source>
        <dbReference type="Proteomes" id="UP001201873"/>
    </source>
</evidence>
<dbReference type="Pfam" id="PF13276">
    <property type="entry name" value="HTH_21"/>
    <property type="match status" value="1"/>
</dbReference>
<keyword evidence="5" id="KW-1185">Reference proteome</keyword>
<protein>
    <submittedName>
        <fullName evidence="4">IS3 family transposase</fullName>
    </submittedName>
</protein>
<proteinExistence type="predicted"/>